<reference evidence="2 3" key="1">
    <citation type="submission" date="2017-10" db="EMBL/GenBank/DDBJ databases">
        <title>Comparative genomics in systemic dimorphic fungi from Ajellomycetaceae.</title>
        <authorList>
            <person name="Munoz J.F."/>
            <person name="Mcewen J.G."/>
            <person name="Clay O.K."/>
            <person name="Cuomo C.A."/>
        </authorList>
    </citation>
    <scope>NUCLEOTIDE SEQUENCE [LARGE SCALE GENOMIC DNA]</scope>
    <source>
        <strain evidence="2 3">UAMH4076</strain>
    </source>
</reference>
<comment type="caution">
    <text evidence="2">The sequence shown here is derived from an EMBL/GenBank/DDBJ whole genome shotgun (WGS) entry which is preliminary data.</text>
</comment>
<evidence type="ECO:0000313" key="3">
    <source>
        <dbReference type="Proteomes" id="UP000226031"/>
    </source>
</evidence>
<feature type="region of interest" description="Disordered" evidence="1">
    <location>
        <begin position="92"/>
        <end position="153"/>
    </location>
</feature>
<feature type="compositionally biased region" description="Low complexity" evidence="1">
    <location>
        <begin position="92"/>
        <end position="104"/>
    </location>
</feature>
<evidence type="ECO:0000313" key="2">
    <source>
        <dbReference type="EMBL" id="PGH29949.1"/>
    </source>
</evidence>
<keyword evidence="3" id="KW-1185">Reference proteome</keyword>
<dbReference type="EMBL" id="PDND01000201">
    <property type="protein sequence ID" value="PGH29949.1"/>
    <property type="molecule type" value="Genomic_DNA"/>
</dbReference>
<sequence length="153" mass="16520">MSRKRPLGEMCLGLERRPKHKAPTPISSSPAFRGFYVCFWFSTSPTNHLWTSESRARFLPTIVKTSQTSARRPSCAICATTRHISFMAVTGASSSALPTPSTTPNAPPTSPHSSSPFVQQLSSGMATARDITPATRTGRRRLATPANAASRLC</sequence>
<accession>A0A2B7Z9Q2</accession>
<name>A0A2B7Z9Q2_9EURO</name>
<organism evidence="2 3">
    <name type="scientific">[Emmonsia] crescens</name>
    <dbReference type="NCBI Taxonomy" id="73230"/>
    <lineage>
        <taxon>Eukaryota</taxon>
        <taxon>Fungi</taxon>
        <taxon>Dikarya</taxon>
        <taxon>Ascomycota</taxon>
        <taxon>Pezizomycotina</taxon>
        <taxon>Eurotiomycetes</taxon>
        <taxon>Eurotiomycetidae</taxon>
        <taxon>Onygenales</taxon>
        <taxon>Ajellomycetaceae</taxon>
        <taxon>Emergomyces</taxon>
    </lineage>
</organism>
<evidence type="ECO:0000256" key="1">
    <source>
        <dbReference type="SAM" id="MobiDB-lite"/>
    </source>
</evidence>
<dbReference type="AlphaFoldDB" id="A0A2B7Z9Q2"/>
<gene>
    <name evidence="2" type="ORF">GX50_07284</name>
</gene>
<dbReference type="Proteomes" id="UP000226031">
    <property type="component" value="Unassembled WGS sequence"/>
</dbReference>
<proteinExistence type="predicted"/>
<protein>
    <submittedName>
        <fullName evidence="2">Uncharacterized protein</fullName>
    </submittedName>
</protein>